<dbReference type="Proteomes" id="UP001627154">
    <property type="component" value="Unassembled WGS sequence"/>
</dbReference>
<gene>
    <name evidence="1" type="ORF">TKK_006204</name>
</gene>
<name>A0ABD2X610_9HYME</name>
<protein>
    <recommendedName>
        <fullName evidence="3">S1 motif domain-containing protein</fullName>
    </recommendedName>
</protein>
<keyword evidence="2" id="KW-1185">Reference proteome</keyword>
<dbReference type="PANTHER" id="PTHR31912:SF34">
    <property type="entry name" value="NOTOCHORD-RELATED PROTEIN"/>
    <property type="match status" value="1"/>
</dbReference>
<dbReference type="PANTHER" id="PTHR31912">
    <property type="entry name" value="IP13529P"/>
    <property type="match status" value="1"/>
</dbReference>
<dbReference type="AlphaFoldDB" id="A0ABD2X610"/>
<dbReference type="EMBL" id="JBJJXI010000051">
    <property type="protein sequence ID" value="KAL3400333.1"/>
    <property type="molecule type" value="Genomic_DNA"/>
</dbReference>
<reference evidence="1 2" key="1">
    <citation type="journal article" date="2024" name="bioRxiv">
        <title>A reference genome for Trichogramma kaykai: A tiny desert-dwelling parasitoid wasp with competing sex-ratio distorters.</title>
        <authorList>
            <person name="Culotta J."/>
            <person name="Lindsey A.R."/>
        </authorList>
    </citation>
    <scope>NUCLEOTIDE SEQUENCE [LARGE SCALE GENOMIC DNA]</scope>
    <source>
        <strain evidence="1 2">KSX58</strain>
    </source>
</reference>
<evidence type="ECO:0008006" key="3">
    <source>
        <dbReference type="Google" id="ProtNLM"/>
    </source>
</evidence>
<evidence type="ECO:0000313" key="2">
    <source>
        <dbReference type="Proteomes" id="UP001627154"/>
    </source>
</evidence>
<sequence>MELFPTETCRPIYYLPYKESKKFGGKNAKGCLYNYYNDIREEFTEAGWITEKEKKTSNNNKSTHLCPESFFDHDDILCNTNSQTDRTDDLKIGKKWNECFDHRLKQLSIVYKDKDGATTLAITQQHYVDHYKCLKSPLSTALLIEDYEKIITLLINNNKEKEDALVISSDILNKNFFENKWPDIAKKIFQYCKASRIKDISTLKESNKNIFSGVPDQHKTSLALYLLPYCLTLSKKITVDGIETSVNKSDQCLSFILHIEKEEDLDAKLKEFQNKLDALKLDTHPIYVLCGPLKRLEKSFLVIHDTKFKYLNIKKGFDIYFKCMLALRAWPFICDHVWSFVQQYVYDLPNDSSLFLVNKIYLPVDTLNVRLKGIKEECVFNRVNNFHVIDNYSFDMMHDILEGVCSYTLHAVFNHYIFDEKVFSLKTLNERIKNFDCNGQQCNRPPPITTNRLKTQPTLKMSAAETLFVVRYIQLMIGDLIDKKDEHWTLLKLLRQIVDIVTSDRIVKETPLLLVDYVQDFNKLYVKLFQELKPKFHFLLHYGRLLTDYGPCVHYSTMRFESRHRPIKSISFSSNCKKNLLHSITVKQKLRLLEVIHNTQLETTNLSDLDNDKNSFQSNLNDIVINGRKYQIGSFIAVDITKSEVTIGKIEQIVTVNGKTYFSLQMYEQMAFSSHYHAYIEDLFPGEFIDGCVAAQNERNAIALVARDIRSRKLAFKIRHGVDFIPGFSPEILAAHTDHQTICEKEKEIRSLCRAYYDKYGIIYARSRHQVEETLKLM</sequence>
<proteinExistence type="predicted"/>
<accession>A0ABD2X610</accession>
<evidence type="ECO:0000313" key="1">
    <source>
        <dbReference type="EMBL" id="KAL3400333.1"/>
    </source>
</evidence>
<organism evidence="1 2">
    <name type="scientific">Trichogramma kaykai</name>
    <dbReference type="NCBI Taxonomy" id="54128"/>
    <lineage>
        <taxon>Eukaryota</taxon>
        <taxon>Metazoa</taxon>
        <taxon>Ecdysozoa</taxon>
        <taxon>Arthropoda</taxon>
        <taxon>Hexapoda</taxon>
        <taxon>Insecta</taxon>
        <taxon>Pterygota</taxon>
        <taxon>Neoptera</taxon>
        <taxon>Endopterygota</taxon>
        <taxon>Hymenoptera</taxon>
        <taxon>Apocrita</taxon>
        <taxon>Proctotrupomorpha</taxon>
        <taxon>Chalcidoidea</taxon>
        <taxon>Trichogrammatidae</taxon>
        <taxon>Trichogramma</taxon>
    </lineage>
</organism>
<comment type="caution">
    <text evidence="1">The sequence shown here is derived from an EMBL/GenBank/DDBJ whole genome shotgun (WGS) entry which is preliminary data.</text>
</comment>